<dbReference type="AlphaFoldDB" id="A0A1L7X3J2"/>
<keyword evidence="5" id="KW-1185">Reference proteome</keyword>
<feature type="transmembrane region" description="Helical" evidence="2">
    <location>
        <begin position="191"/>
        <end position="211"/>
    </location>
</feature>
<dbReference type="PROSITE" id="PS50924">
    <property type="entry name" value="MHYT"/>
    <property type="match status" value="1"/>
</dbReference>
<dbReference type="InterPro" id="IPR005330">
    <property type="entry name" value="MHYT_dom"/>
</dbReference>
<feature type="compositionally biased region" description="Basic and acidic residues" evidence="1">
    <location>
        <begin position="817"/>
        <end position="833"/>
    </location>
</feature>
<feature type="transmembrane region" description="Helical" evidence="2">
    <location>
        <begin position="20"/>
        <end position="39"/>
    </location>
</feature>
<keyword evidence="2" id="KW-0812">Transmembrane</keyword>
<keyword evidence="2" id="KW-1133">Transmembrane helix</keyword>
<dbReference type="STRING" id="576137.A0A1L7X3J2"/>
<evidence type="ECO:0000259" key="3">
    <source>
        <dbReference type="PROSITE" id="PS50924"/>
    </source>
</evidence>
<feature type="region of interest" description="Disordered" evidence="1">
    <location>
        <begin position="739"/>
        <end position="768"/>
    </location>
</feature>
<feature type="transmembrane region" description="Helical" evidence="2">
    <location>
        <begin position="154"/>
        <end position="179"/>
    </location>
</feature>
<dbReference type="Proteomes" id="UP000184330">
    <property type="component" value="Unassembled WGS sequence"/>
</dbReference>
<evidence type="ECO:0000256" key="1">
    <source>
        <dbReference type="SAM" id="MobiDB-lite"/>
    </source>
</evidence>
<feature type="transmembrane region" description="Helical" evidence="2">
    <location>
        <begin position="51"/>
        <end position="72"/>
    </location>
</feature>
<sequence length="864" mass="94388">MDNLQGLEGHFIPRSFRAGYVVLSYFVSFVGAWTTLEIINRRTSMRGVYNWLLLLAASISMGGIAIWSMHFIGNRAILLGSGQSQLQIAYSAGFTALSFFIPVIVLFMAFWAVGSNESISVVRVILGSTLAGFGICGMHYLGQAGISNYDCVYTVAYVVGAAAIAVSASAGALGLFFLFRSSWSTSWWKRFITANLLAGAVSGMHWLASVGTEYRLRVIDPTLLNSFSSTSTVIVVIVLSVAGCLTLLLFTLLAQARNARSAKRAQQVVLAAAVFDHEGKILVSPEGLLPTRKITNTWLERSLDDVFSTSHPVFLWIFRTTRNWSGVTNLLPGMRGHVQQAGIKGRLGSWTEGNLLNDEGVPIDDYSLVFRELFCVAAADLASDLNQPLEKVGILYDEIVSTGNPPKDKKSKAKPSEITVASSLQDVERDGAAGPLGKGQLLFLVNRVGRREAEHLLAAGFRFANPVFVVPIIAQSLQTGPHTLARRLEVMRDYATEPHMLDPGVHLACFAIRASLGAGRHGFDILARKDAKNQLPTMQVPIESLETEHYEYLKKMDSMSVSASTKLLFKNSNPNKNNTCSPKEQQFAKHLLSALEALKDEIEDPFFNDALLIAKPVEAPCRGHTENSPPGTALLITFRIIVPIHSRAPGKKLAFVPLNFFKMQQHVYTNSPDHAVFARKTYREFSPLLDLSRLDSSAGPSSGTSLGFPTKLSTSTVRKSRHEVMMGDHVDMFGNPISQSAHPGRGPSKIRFWENKPQRNNLKVRGDNSSEKNLVEVVSPENRNLGGIMISQEVSIDVGRTGSPGTEGSSRPSSPSKKPDPSIELKEFGKDPKSGVTSKIGKEGEESPTFVDILFTTTVTTRQM</sequence>
<feature type="transmembrane region" description="Helical" evidence="2">
    <location>
        <begin position="231"/>
        <end position="254"/>
    </location>
</feature>
<name>A0A1L7X3J2_9HELO</name>
<dbReference type="OrthoDB" id="264015at2759"/>
<accession>A0A1L7X3J2</accession>
<dbReference type="EMBL" id="FJOG01000014">
    <property type="protein sequence ID" value="CZR59585.1"/>
    <property type="molecule type" value="Genomic_DNA"/>
</dbReference>
<feature type="transmembrane region" description="Helical" evidence="2">
    <location>
        <begin position="121"/>
        <end position="142"/>
    </location>
</feature>
<evidence type="ECO:0000313" key="4">
    <source>
        <dbReference type="EMBL" id="CZR59585.1"/>
    </source>
</evidence>
<protein>
    <recommendedName>
        <fullName evidence="3">MHYT domain-containing protein</fullName>
    </recommendedName>
</protein>
<evidence type="ECO:0000313" key="5">
    <source>
        <dbReference type="Proteomes" id="UP000184330"/>
    </source>
</evidence>
<feature type="region of interest" description="Disordered" evidence="1">
    <location>
        <begin position="796"/>
        <end position="848"/>
    </location>
</feature>
<proteinExistence type="predicted"/>
<organism evidence="4 5">
    <name type="scientific">Phialocephala subalpina</name>
    <dbReference type="NCBI Taxonomy" id="576137"/>
    <lineage>
        <taxon>Eukaryota</taxon>
        <taxon>Fungi</taxon>
        <taxon>Dikarya</taxon>
        <taxon>Ascomycota</taxon>
        <taxon>Pezizomycotina</taxon>
        <taxon>Leotiomycetes</taxon>
        <taxon>Helotiales</taxon>
        <taxon>Mollisiaceae</taxon>
        <taxon>Phialocephala</taxon>
        <taxon>Phialocephala fortinii species complex</taxon>
    </lineage>
</organism>
<gene>
    <name evidence="4" type="ORF">PAC_09479</name>
</gene>
<feature type="domain" description="MHYT" evidence="3">
    <location>
        <begin position="16"/>
        <end position="215"/>
    </location>
</feature>
<keyword evidence="2" id="KW-0472">Membrane</keyword>
<feature type="compositionally biased region" description="Low complexity" evidence="1">
    <location>
        <begin position="799"/>
        <end position="816"/>
    </location>
</feature>
<dbReference type="PANTHER" id="PTHR35152">
    <property type="entry name" value="DOMAIN SIGNALLING PROTEIN, PUTATIVE (AFU_ORTHOLOGUE AFUA_5G11310)-RELATED"/>
    <property type="match status" value="1"/>
</dbReference>
<feature type="transmembrane region" description="Helical" evidence="2">
    <location>
        <begin position="92"/>
        <end position="114"/>
    </location>
</feature>
<reference evidence="4 5" key="1">
    <citation type="submission" date="2016-03" db="EMBL/GenBank/DDBJ databases">
        <authorList>
            <person name="Ploux O."/>
        </authorList>
    </citation>
    <scope>NUCLEOTIDE SEQUENCE [LARGE SCALE GENOMIC DNA]</scope>
    <source>
        <strain evidence="4 5">UAMH 11012</strain>
    </source>
</reference>
<evidence type="ECO:0000256" key="2">
    <source>
        <dbReference type="SAM" id="Phobius"/>
    </source>
</evidence>
<dbReference type="PANTHER" id="PTHR35152:SF1">
    <property type="entry name" value="DOMAIN SIGNALLING PROTEIN, PUTATIVE (AFU_ORTHOLOGUE AFUA_5G11310)-RELATED"/>
    <property type="match status" value="1"/>
</dbReference>
<dbReference type="Pfam" id="PF03707">
    <property type="entry name" value="MHYT"/>
    <property type="match status" value="2"/>
</dbReference>